<evidence type="ECO:0000313" key="3">
    <source>
        <dbReference type="EMBL" id="OXA96369.1"/>
    </source>
</evidence>
<keyword evidence="1" id="KW-0238">DNA-binding</keyword>
<dbReference type="EMBL" id="MUGY01000004">
    <property type="protein sequence ID" value="OXA96369.1"/>
    <property type="molecule type" value="Genomic_DNA"/>
</dbReference>
<name>A0ABX4CJJ7_FLAHY</name>
<protein>
    <submittedName>
        <fullName evidence="3">Transcriptional regulator</fullName>
    </submittedName>
</protein>
<evidence type="ECO:0000256" key="1">
    <source>
        <dbReference type="ARBA" id="ARBA00023125"/>
    </source>
</evidence>
<evidence type="ECO:0000313" key="4">
    <source>
        <dbReference type="Proteomes" id="UP000198424"/>
    </source>
</evidence>
<gene>
    <name evidence="3" type="ORF">B0A62_03635</name>
</gene>
<comment type="caution">
    <text evidence="3">The sequence shown here is derived from an EMBL/GenBank/DDBJ whole genome shotgun (WGS) entry which is preliminary data.</text>
</comment>
<evidence type="ECO:0000259" key="2">
    <source>
        <dbReference type="PROSITE" id="PS50943"/>
    </source>
</evidence>
<dbReference type="PROSITE" id="PS50943">
    <property type="entry name" value="HTH_CROC1"/>
    <property type="match status" value="1"/>
</dbReference>
<dbReference type="PANTHER" id="PTHR46558:SF4">
    <property type="entry name" value="DNA-BIDING PHAGE PROTEIN"/>
    <property type="match status" value="1"/>
</dbReference>
<keyword evidence="4" id="KW-1185">Reference proteome</keyword>
<sequence>MTKKKLLQVRLNKGFSQEKLADLIGMTQSNYSRRENGRKNISEIEWLKIAKVLDVEKETIYEPNGDNSNVINQFNIPDSIFKQLELLRTENTALKEKLKALTN</sequence>
<proteinExistence type="predicted"/>
<dbReference type="InterPro" id="IPR010982">
    <property type="entry name" value="Lambda_DNA-bd_dom_sf"/>
</dbReference>
<dbReference type="Pfam" id="PF01381">
    <property type="entry name" value="HTH_3"/>
    <property type="match status" value="1"/>
</dbReference>
<dbReference type="SUPFAM" id="SSF47413">
    <property type="entry name" value="lambda repressor-like DNA-binding domains"/>
    <property type="match status" value="1"/>
</dbReference>
<accession>A0ABX4CJJ7</accession>
<dbReference type="InterPro" id="IPR001387">
    <property type="entry name" value="Cro/C1-type_HTH"/>
</dbReference>
<dbReference type="PANTHER" id="PTHR46558">
    <property type="entry name" value="TRACRIPTIONAL REGULATORY PROTEIN-RELATED-RELATED"/>
    <property type="match status" value="1"/>
</dbReference>
<dbReference type="CDD" id="cd00093">
    <property type="entry name" value="HTH_XRE"/>
    <property type="match status" value="1"/>
</dbReference>
<dbReference type="Gene3D" id="1.10.260.40">
    <property type="entry name" value="lambda repressor-like DNA-binding domains"/>
    <property type="match status" value="1"/>
</dbReference>
<feature type="domain" description="HTH cro/C1-type" evidence="2">
    <location>
        <begin position="6"/>
        <end position="60"/>
    </location>
</feature>
<dbReference type="RefSeq" id="WP_051885515.1">
    <property type="nucleotide sequence ID" value="NZ_JBEWQG010000044.1"/>
</dbReference>
<reference evidence="3 4" key="1">
    <citation type="submission" date="2016-11" db="EMBL/GenBank/DDBJ databases">
        <title>Whole genomes of Flavobacteriaceae.</title>
        <authorList>
            <person name="Stine C."/>
            <person name="Li C."/>
            <person name="Tadesse D."/>
        </authorList>
    </citation>
    <scope>NUCLEOTIDE SEQUENCE [LARGE SCALE GENOMIC DNA]</scope>
    <source>
        <strain evidence="3 4">ATCC 29551</strain>
    </source>
</reference>
<organism evidence="3 4">
    <name type="scientific">Flavobacterium hydatis</name>
    <name type="common">Cytophaga aquatilis</name>
    <dbReference type="NCBI Taxonomy" id="991"/>
    <lineage>
        <taxon>Bacteria</taxon>
        <taxon>Pseudomonadati</taxon>
        <taxon>Bacteroidota</taxon>
        <taxon>Flavobacteriia</taxon>
        <taxon>Flavobacteriales</taxon>
        <taxon>Flavobacteriaceae</taxon>
        <taxon>Flavobacterium</taxon>
    </lineage>
</organism>
<dbReference type="Proteomes" id="UP000198424">
    <property type="component" value="Unassembled WGS sequence"/>
</dbReference>
<dbReference type="SMART" id="SM00530">
    <property type="entry name" value="HTH_XRE"/>
    <property type="match status" value="1"/>
</dbReference>